<dbReference type="GeneID" id="85016990"/>
<reference evidence="1 2" key="1">
    <citation type="submission" date="2016-10" db="EMBL/GenBank/DDBJ databases">
        <authorList>
            <person name="Varghese N."/>
            <person name="Submissions S."/>
        </authorList>
    </citation>
    <scope>NUCLEOTIDE SEQUENCE [LARGE SCALE GENOMIC DNA]</scope>
    <source>
        <strain evidence="1 2">DSM 11449</strain>
    </source>
</reference>
<dbReference type="EMBL" id="FNND01000003">
    <property type="protein sequence ID" value="SDW63660.1"/>
    <property type="molecule type" value="Genomic_DNA"/>
</dbReference>
<dbReference type="RefSeq" id="WP_009641149.1">
    <property type="nucleotide sequence ID" value="NZ_FNND01000003.1"/>
</dbReference>
<evidence type="ECO:0000313" key="2">
    <source>
        <dbReference type="Proteomes" id="UP000182771"/>
    </source>
</evidence>
<protein>
    <recommendedName>
        <fullName evidence="3">Transposase, Mutator family</fullName>
    </recommendedName>
</protein>
<evidence type="ECO:0008006" key="3">
    <source>
        <dbReference type="Google" id="ProtNLM"/>
    </source>
</evidence>
<dbReference type="Proteomes" id="UP000182771">
    <property type="component" value="Unassembled WGS sequence"/>
</dbReference>
<accession>A0A1H2V5X3</accession>
<organism evidence="1 2">
    <name type="scientific">Capnocytophaga granulosa</name>
    <dbReference type="NCBI Taxonomy" id="45242"/>
    <lineage>
        <taxon>Bacteria</taxon>
        <taxon>Pseudomonadati</taxon>
        <taxon>Bacteroidota</taxon>
        <taxon>Flavobacteriia</taxon>
        <taxon>Flavobacteriales</taxon>
        <taxon>Flavobacteriaceae</taxon>
        <taxon>Capnocytophaga</taxon>
    </lineage>
</organism>
<comment type="caution">
    <text evidence="1">The sequence shown here is derived from an EMBL/GenBank/DDBJ whole genome shotgun (WGS) entry which is preliminary data.</text>
</comment>
<proteinExistence type="predicted"/>
<gene>
    <name evidence="1" type="ORF">SAMN05444420_10375</name>
</gene>
<dbReference type="OrthoDB" id="834313at2"/>
<dbReference type="AlphaFoldDB" id="A0A1H2V5X3"/>
<evidence type="ECO:0000313" key="1">
    <source>
        <dbReference type="EMBL" id="SDW63660.1"/>
    </source>
</evidence>
<name>A0A1H2V5X3_9FLAO</name>
<keyword evidence="2" id="KW-1185">Reference proteome</keyword>
<sequence>MNIDEDLLWEEYVKGKQTYAQLAEKYRCSIRTIQRKLDNYSVKKQLKTARKVIVLMDTTYWGREFGVMLFKDAITKENLLKYYVKNETNALYIKGIQELISKGFEVIAIVCDGRKGLLQSFNDIPVQMCQFHQKAIIVRYLTKNPKLPAAQELIKVVNLLTNTDKESFEGILGLWHEKWGDFLKERSINPLTGRTHYTHKKLRSAYRSLKNNLSWLFTWYNKIELNIPNTTNAIDGHFADLKNKLRNHNGLSLERKKKFIDGFLKA</sequence>